<keyword evidence="1" id="KW-0472">Membrane</keyword>
<organism evidence="2">
    <name type="scientific">Klosneuvirus KNV1</name>
    <dbReference type="NCBI Taxonomy" id="1977640"/>
    <lineage>
        <taxon>Viruses</taxon>
        <taxon>Varidnaviria</taxon>
        <taxon>Bamfordvirae</taxon>
        <taxon>Nucleocytoviricota</taxon>
        <taxon>Megaviricetes</taxon>
        <taxon>Imitervirales</taxon>
        <taxon>Mimiviridae</taxon>
        <taxon>Klosneuvirinae</taxon>
        <taxon>Klosneuvirus</taxon>
    </lineage>
</organism>
<feature type="transmembrane region" description="Helical" evidence="1">
    <location>
        <begin position="6"/>
        <end position="24"/>
    </location>
</feature>
<gene>
    <name evidence="2" type="ORF">Klosneuvirus_1_96</name>
</gene>
<keyword evidence="1" id="KW-1133">Transmembrane helix</keyword>
<proteinExistence type="predicted"/>
<reference evidence="2" key="1">
    <citation type="journal article" date="2017" name="Science">
        <title>Giant viruses with an expanded complement of translation system components.</title>
        <authorList>
            <person name="Schulz F."/>
            <person name="Yutin N."/>
            <person name="Ivanova N.N."/>
            <person name="Ortega D.R."/>
            <person name="Lee T.K."/>
            <person name="Vierheilig J."/>
            <person name="Daims H."/>
            <person name="Horn M."/>
            <person name="Wagner M."/>
            <person name="Jensen G.J."/>
            <person name="Kyrpides N.C."/>
            <person name="Koonin E.V."/>
            <person name="Woyke T."/>
        </authorList>
    </citation>
    <scope>NUCLEOTIDE SEQUENCE</scope>
    <source>
        <strain evidence="2">KNV1</strain>
    </source>
</reference>
<sequence length="59" mass="6741">MEEHKTFALAIFACGFWFNFSVTDLESPFIRDLRKICVDGTLIGGGMAVCYLMYVNRNK</sequence>
<feature type="transmembrane region" description="Helical" evidence="1">
    <location>
        <begin position="36"/>
        <end position="54"/>
    </location>
</feature>
<keyword evidence="1" id="KW-0812">Transmembrane</keyword>
<dbReference type="EMBL" id="KY684108">
    <property type="protein sequence ID" value="ARF11239.1"/>
    <property type="molecule type" value="Genomic_DNA"/>
</dbReference>
<protein>
    <submittedName>
        <fullName evidence="2">Uncharacterized protein</fullName>
    </submittedName>
</protein>
<evidence type="ECO:0000256" key="1">
    <source>
        <dbReference type="SAM" id="Phobius"/>
    </source>
</evidence>
<evidence type="ECO:0000313" key="2">
    <source>
        <dbReference type="EMBL" id="ARF11239.1"/>
    </source>
</evidence>
<accession>A0A1V0SHP1</accession>
<name>A0A1V0SHP1_9VIRU</name>